<dbReference type="NCBIfam" id="NF007912">
    <property type="entry name" value="PRK10625.1"/>
    <property type="match status" value="1"/>
</dbReference>
<name>A0A1M5VPP1_9FLAO</name>
<dbReference type="STRING" id="573501.SAMN04487999_0839"/>
<dbReference type="PANTHER" id="PTHR43364">
    <property type="entry name" value="NADH-SPECIFIC METHYLGLYOXAL REDUCTASE-RELATED"/>
    <property type="match status" value="1"/>
</dbReference>
<dbReference type="CDD" id="cd19094">
    <property type="entry name" value="AKR_Tas-like"/>
    <property type="match status" value="1"/>
</dbReference>
<dbReference type="FunFam" id="3.20.20.100:FF:000005">
    <property type="entry name" value="NADP(H)-dependent aldo-keto reductase"/>
    <property type="match status" value="1"/>
</dbReference>
<evidence type="ECO:0000256" key="2">
    <source>
        <dbReference type="ARBA" id="ARBA00023002"/>
    </source>
</evidence>
<dbReference type="InterPro" id="IPR023210">
    <property type="entry name" value="NADP_OxRdtase_dom"/>
</dbReference>
<dbReference type="GO" id="GO:0016491">
    <property type="term" value="F:oxidoreductase activity"/>
    <property type="evidence" value="ECO:0007669"/>
    <property type="project" value="UniProtKB-KW"/>
</dbReference>
<dbReference type="InterPro" id="IPR050523">
    <property type="entry name" value="AKR_Detox_Biosynth"/>
</dbReference>
<proteinExistence type="inferred from homology"/>
<evidence type="ECO:0000256" key="1">
    <source>
        <dbReference type="ARBA" id="ARBA00022857"/>
    </source>
</evidence>
<accession>A0A1M5VPP1</accession>
<comment type="similarity">
    <text evidence="3">Belongs to the aldo/keto reductase family. Aldo/keto reductase 2 subfamily.</text>
</comment>
<protein>
    <recommendedName>
        <fullName evidence="4">Protein tas</fullName>
    </recommendedName>
</protein>
<dbReference type="OrthoDB" id="9773828at2"/>
<keyword evidence="1" id="KW-0521">NADP</keyword>
<evidence type="ECO:0000259" key="5">
    <source>
        <dbReference type="Pfam" id="PF00248"/>
    </source>
</evidence>
<dbReference type="EMBL" id="FQXT01000002">
    <property type="protein sequence ID" value="SHH76954.1"/>
    <property type="molecule type" value="Genomic_DNA"/>
</dbReference>
<dbReference type="Proteomes" id="UP000184240">
    <property type="component" value="Unassembled WGS sequence"/>
</dbReference>
<evidence type="ECO:0000313" key="7">
    <source>
        <dbReference type="Proteomes" id="UP000184240"/>
    </source>
</evidence>
<dbReference type="SUPFAM" id="SSF51430">
    <property type="entry name" value="NAD(P)-linked oxidoreductase"/>
    <property type="match status" value="1"/>
</dbReference>
<evidence type="ECO:0000313" key="6">
    <source>
        <dbReference type="EMBL" id="SHH76954.1"/>
    </source>
</evidence>
<dbReference type="Pfam" id="PF00248">
    <property type="entry name" value="Aldo_ket_red"/>
    <property type="match status" value="1"/>
</dbReference>
<feature type="domain" description="NADP-dependent oxidoreductase" evidence="5">
    <location>
        <begin position="15"/>
        <end position="335"/>
    </location>
</feature>
<dbReference type="RefSeq" id="WP_072980748.1">
    <property type="nucleotide sequence ID" value="NZ_FQXT01000002.1"/>
</dbReference>
<dbReference type="InterPro" id="IPR036812">
    <property type="entry name" value="NAD(P)_OxRdtase_dom_sf"/>
</dbReference>
<gene>
    <name evidence="6" type="ORF">SAMN04487999_0839</name>
</gene>
<keyword evidence="2" id="KW-0560">Oxidoreductase</keyword>
<dbReference type="PANTHER" id="PTHR43364:SF4">
    <property type="entry name" value="NAD(P)-LINKED OXIDOREDUCTASE SUPERFAMILY PROTEIN"/>
    <property type="match status" value="1"/>
</dbReference>
<dbReference type="Gene3D" id="3.20.20.100">
    <property type="entry name" value="NADP-dependent oxidoreductase domain"/>
    <property type="match status" value="1"/>
</dbReference>
<evidence type="ECO:0000256" key="4">
    <source>
        <dbReference type="ARBA" id="ARBA00070119"/>
    </source>
</evidence>
<dbReference type="AlphaFoldDB" id="A0A1M5VPP1"/>
<reference evidence="7" key="1">
    <citation type="submission" date="2016-11" db="EMBL/GenBank/DDBJ databases">
        <authorList>
            <person name="Varghese N."/>
            <person name="Submissions S."/>
        </authorList>
    </citation>
    <scope>NUCLEOTIDE SEQUENCE [LARGE SCALE GENOMIC DNA]</scope>
    <source>
        <strain evidence="7">DSM 19859</strain>
    </source>
</reference>
<sequence length="344" mass="39065">MRYTKLPGTSIEVSKICLGTMTWGEQNTEAEGHAQLDYAIDQGINFIDTAELYSVPSRAETHGSTERIIGSWLKNRGKRDDLIIASKIVGPAAMSKHIRTGGYTKEEFKDAIHKSLKRLQTDYLDLYQLHWPERNTNYFGKLGYTHNPDEKWKDNFAEVLGYLQDFVSEGLIRHVGVSNETAYGLSRYMEESRKGLPKMITVQNPYNLLNRKDEIGLTEVMQREDVGYLAYSPLGFGTLSGKYIEQKDTEASRINKFPQYSRYSNEQAVEATKRYLDLAKKHDLSLTQMALAFVTDRPFMTANIIGATNLEQLKENIDSVNIQLSPELLEEIETIHNAVPNPAP</sequence>
<organism evidence="6 7">
    <name type="scientific">Leeuwenhoekiella palythoae</name>
    <dbReference type="NCBI Taxonomy" id="573501"/>
    <lineage>
        <taxon>Bacteria</taxon>
        <taxon>Pseudomonadati</taxon>
        <taxon>Bacteroidota</taxon>
        <taxon>Flavobacteriia</taxon>
        <taxon>Flavobacteriales</taxon>
        <taxon>Flavobacteriaceae</taxon>
        <taxon>Leeuwenhoekiella</taxon>
    </lineage>
</organism>
<evidence type="ECO:0000256" key="3">
    <source>
        <dbReference type="ARBA" id="ARBA00038157"/>
    </source>
</evidence>